<feature type="domain" description="Cytochrome c" evidence="8">
    <location>
        <begin position="305"/>
        <end position="432"/>
    </location>
</feature>
<comment type="caution">
    <text evidence="9">The sequence shown here is derived from an EMBL/GenBank/DDBJ whole genome shotgun (WGS) entry which is preliminary data.</text>
</comment>
<dbReference type="eggNOG" id="COG1858">
    <property type="taxonomic scope" value="Bacteria"/>
</dbReference>
<evidence type="ECO:0000256" key="7">
    <source>
        <dbReference type="PROSITE-ProRule" id="PRU00433"/>
    </source>
</evidence>
<feature type="domain" description="Cytochrome c" evidence="8">
    <location>
        <begin position="451"/>
        <end position="593"/>
    </location>
</feature>
<evidence type="ECO:0000256" key="6">
    <source>
        <dbReference type="ARBA" id="ARBA00023004"/>
    </source>
</evidence>
<organism evidence="9 10">
    <name type="scientific">Microscilla marina ATCC 23134</name>
    <dbReference type="NCBI Taxonomy" id="313606"/>
    <lineage>
        <taxon>Bacteria</taxon>
        <taxon>Pseudomonadati</taxon>
        <taxon>Bacteroidota</taxon>
        <taxon>Cytophagia</taxon>
        <taxon>Cytophagales</taxon>
        <taxon>Microscillaceae</taxon>
        <taxon>Microscilla</taxon>
    </lineage>
</organism>
<dbReference type="InterPro" id="IPR051395">
    <property type="entry name" value="Cytochrome_c_Peroxidase/MauG"/>
</dbReference>
<protein>
    <submittedName>
        <fullName evidence="9">Methylamine utilization protein/CytoChrome c peroxidase</fullName>
    </submittedName>
</protein>
<proteinExistence type="predicted"/>
<dbReference type="Gene3D" id="1.10.760.10">
    <property type="entry name" value="Cytochrome c-like domain"/>
    <property type="match status" value="2"/>
</dbReference>
<keyword evidence="10" id="KW-1185">Reference proteome</keyword>
<dbReference type="PROSITE" id="PS51007">
    <property type="entry name" value="CYTC"/>
    <property type="match status" value="2"/>
</dbReference>
<dbReference type="EMBL" id="AAWS01000028">
    <property type="protein sequence ID" value="EAY26930.1"/>
    <property type="molecule type" value="Genomic_DNA"/>
</dbReference>
<comment type="subcellular location">
    <subcellularLocation>
        <location evidence="1">Cell envelope</location>
    </subcellularLocation>
</comment>
<dbReference type="GO" id="GO:0004130">
    <property type="term" value="F:cytochrome-c peroxidase activity"/>
    <property type="evidence" value="ECO:0007669"/>
    <property type="project" value="TreeGrafter"/>
</dbReference>
<dbReference type="PANTHER" id="PTHR30600">
    <property type="entry name" value="CYTOCHROME C PEROXIDASE-RELATED"/>
    <property type="match status" value="1"/>
</dbReference>
<evidence type="ECO:0000256" key="1">
    <source>
        <dbReference type="ARBA" id="ARBA00004196"/>
    </source>
</evidence>
<dbReference type="SUPFAM" id="SSF46626">
    <property type="entry name" value="Cytochrome c"/>
    <property type="match status" value="2"/>
</dbReference>
<keyword evidence="6 7" id="KW-0408">Iron</keyword>
<keyword evidence="9" id="KW-0575">Peroxidase</keyword>
<evidence type="ECO:0000256" key="5">
    <source>
        <dbReference type="ARBA" id="ARBA00023002"/>
    </source>
</evidence>
<evidence type="ECO:0000313" key="10">
    <source>
        <dbReference type="Proteomes" id="UP000004095"/>
    </source>
</evidence>
<evidence type="ECO:0000256" key="2">
    <source>
        <dbReference type="ARBA" id="ARBA00022617"/>
    </source>
</evidence>
<dbReference type="Pfam" id="PF03150">
    <property type="entry name" value="CCP_MauG"/>
    <property type="match status" value="1"/>
</dbReference>
<dbReference type="AlphaFoldDB" id="A1ZRM6"/>
<dbReference type="PANTHER" id="PTHR30600:SF10">
    <property type="entry name" value="BLL6722 PROTEIN"/>
    <property type="match status" value="1"/>
</dbReference>
<dbReference type="PROSITE" id="PS51257">
    <property type="entry name" value="PROKAR_LIPOPROTEIN"/>
    <property type="match status" value="1"/>
</dbReference>
<dbReference type="GO" id="GO:0046872">
    <property type="term" value="F:metal ion binding"/>
    <property type="evidence" value="ECO:0007669"/>
    <property type="project" value="UniProtKB-KW"/>
</dbReference>
<dbReference type="Gene3D" id="1.20.1420.20">
    <property type="entry name" value="M75 peptidase, HXXE motif"/>
    <property type="match status" value="1"/>
</dbReference>
<evidence type="ECO:0000259" key="8">
    <source>
        <dbReference type="PROSITE" id="PS51007"/>
    </source>
</evidence>
<name>A1ZRM6_MICM2</name>
<dbReference type="GO" id="GO:0020037">
    <property type="term" value="F:heme binding"/>
    <property type="evidence" value="ECO:0007669"/>
    <property type="project" value="InterPro"/>
</dbReference>
<dbReference type="InterPro" id="IPR009056">
    <property type="entry name" value="Cyt_c-like_dom"/>
</dbReference>
<dbReference type="GO" id="GO:0030313">
    <property type="term" value="C:cell envelope"/>
    <property type="evidence" value="ECO:0007669"/>
    <property type="project" value="UniProtKB-SubCell"/>
</dbReference>
<keyword evidence="4" id="KW-0732">Signal</keyword>
<dbReference type="InterPro" id="IPR004852">
    <property type="entry name" value="Di-haem_cyt_c_peroxidsae"/>
</dbReference>
<evidence type="ECO:0000313" key="9">
    <source>
        <dbReference type="EMBL" id="EAY26930.1"/>
    </source>
</evidence>
<keyword evidence="5" id="KW-0560">Oxidoreductase</keyword>
<sequence>MNVMKLLFRFTLALTIGGWLVGCAAKDPSNTVHKTDYFAKVQQVYTQDISQCIDWLDSLEQANSRKALEKYYLKARQYFKYAEPVLAFMEIENYKFLNQPNILKVVEEDATDIKVKKPAGFQVLEEQIFTDSLDKAAIKKNAALTRNRLKLIRKNTRFTSHKPYHFLWLLRDAIARVALTGVTGFDSPVLEQSLSESAWIYERLQDYLQIFQPEFKDSTLFKQWRQAIDQSVAALKGDFNQFDRYAFIQQHTHPQLKLWVKTVDVWQVQFPFTLALNHEATSLFSDKTFNLAYFSDPKLGVHSADKVALGKRLFNDVNLSADKTMSCASCHQAKKGFSDGLVTPTGQTRNSPTLLYAALQQKFFYDGRAGSLEGQIVSVVKNTKEFHTDLASIKAFINRTVDYKTTFEKLYKRGVNDLNIRHAIASYIRSLAPFNSKFDRNLNQQEQTLTEKEVKGFNLFMGKAKCATCHFPPTFNGTIPPNFRETELEMLAVPQKPDTANATIDPDLGRYHLFKVNERKFFFKTPTVRNVAQTAPYMHNGAYPTLESVVDFYNRGGGAGIGINQPLQTLPPDRLNLTEAEQAALVVFMKSLSDEKSKKQVHK</sequence>
<accession>A1ZRM6</accession>
<reference evidence="9 10" key="1">
    <citation type="submission" date="2007-01" db="EMBL/GenBank/DDBJ databases">
        <authorList>
            <person name="Haygood M."/>
            <person name="Podell S."/>
            <person name="Anderson C."/>
            <person name="Hopkinson B."/>
            <person name="Roe K."/>
            <person name="Barbeau K."/>
            <person name="Gaasterland T."/>
            <person name="Ferriera S."/>
            <person name="Johnson J."/>
            <person name="Kravitz S."/>
            <person name="Beeson K."/>
            <person name="Sutton G."/>
            <person name="Rogers Y.-H."/>
            <person name="Friedman R."/>
            <person name="Frazier M."/>
            <person name="Venter J.C."/>
        </authorList>
    </citation>
    <scope>NUCLEOTIDE SEQUENCE [LARGE SCALE GENOMIC DNA]</scope>
    <source>
        <strain evidence="9 10">ATCC 23134</strain>
    </source>
</reference>
<evidence type="ECO:0000256" key="4">
    <source>
        <dbReference type="ARBA" id="ARBA00022729"/>
    </source>
</evidence>
<gene>
    <name evidence="9" type="ORF">M23134_03581</name>
</gene>
<evidence type="ECO:0000256" key="3">
    <source>
        <dbReference type="ARBA" id="ARBA00022723"/>
    </source>
</evidence>
<dbReference type="Proteomes" id="UP000004095">
    <property type="component" value="Unassembled WGS sequence"/>
</dbReference>
<keyword evidence="2 7" id="KW-0349">Heme</keyword>
<dbReference type="GO" id="GO:0009055">
    <property type="term" value="F:electron transfer activity"/>
    <property type="evidence" value="ECO:0007669"/>
    <property type="project" value="InterPro"/>
</dbReference>
<dbReference type="InterPro" id="IPR038352">
    <property type="entry name" value="Imelysin_sf"/>
</dbReference>
<dbReference type="InterPro" id="IPR036909">
    <property type="entry name" value="Cyt_c-like_dom_sf"/>
</dbReference>
<keyword evidence="3 7" id="KW-0479">Metal-binding</keyword>